<keyword evidence="2" id="KW-1185">Reference proteome</keyword>
<comment type="caution">
    <text evidence="1">The sequence shown here is derived from an EMBL/GenBank/DDBJ whole genome shotgun (WGS) entry which is preliminary data.</text>
</comment>
<reference evidence="1 2" key="1">
    <citation type="journal article" date="2021" name="Sci. Rep.">
        <title>The genome of the diatom Chaetoceros tenuissimus carries an ancient integrated fragment of an extant virus.</title>
        <authorList>
            <person name="Hongo Y."/>
            <person name="Kimura K."/>
            <person name="Takaki Y."/>
            <person name="Yoshida Y."/>
            <person name="Baba S."/>
            <person name="Kobayashi G."/>
            <person name="Nagasaki K."/>
            <person name="Hano T."/>
            <person name="Tomaru Y."/>
        </authorList>
    </citation>
    <scope>NUCLEOTIDE SEQUENCE [LARGE SCALE GENOMIC DNA]</scope>
    <source>
        <strain evidence="1 2">NIES-3715</strain>
    </source>
</reference>
<evidence type="ECO:0000313" key="2">
    <source>
        <dbReference type="Proteomes" id="UP001054902"/>
    </source>
</evidence>
<accession>A0AAD3GZT2</accession>
<proteinExistence type="predicted"/>
<evidence type="ECO:0000313" key="1">
    <source>
        <dbReference type="EMBL" id="GFH44868.1"/>
    </source>
</evidence>
<protein>
    <submittedName>
        <fullName evidence="1">Uncharacterized protein</fullName>
    </submittedName>
</protein>
<gene>
    <name evidence="1" type="ORF">CTEN210_01342</name>
</gene>
<name>A0AAD3GZT2_9STRA</name>
<dbReference type="EMBL" id="BLLK01000020">
    <property type="protein sequence ID" value="GFH44868.1"/>
    <property type="molecule type" value="Genomic_DNA"/>
</dbReference>
<organism evidence="1 2">
    <name type="scientific">Chaetoceros tenuissimus</name>
    <dbReference type="NCBI Taxonomy" id="426638"/>
    <lineage>
        <taxon>Eukaryota</taxon>
        <taxon>Sar</taxon>
        <taxon>Stramenopiles</taxon>
        <taxon>Ochrophyta</taxon>
        <taxon>Bacillariophyta</taxon>
        <taxon>Coscinodiscophyceae</taxon>
        <taxon>Chaetocerotophycidae</taxon>
        <taxon>Chaetocerotales</taxon>
        <taxon>Chaetocerotaceae</taxon>
        <taxon>Chaetoceros</taxon>
    </lineage>
</organism>
<dbReference type="AlphaFoldDB" id="A0AAD3GZT2"/>
<dbReference type="Proteomes" id="UP001054902">
    <property type="component" value="Unassembled WGS sequence"/>
</dbReference>
<sequence length="413" mass="47265">MNVSSSIRLLCCCSGVYSTFAFSVSNRYQHRSKGLSATSPFIDKKEIIWSPTDLTKDNEGFEPIPADDYIKKYQAHPELWPVELFVIPYRRVKKDPKDTENDSKVFETQILVRESANGTSKYGLGTGVPVKRWLLSSQESSPPKGYKVRQPRLTFDACNFPEFPKDCENWTYSKIDIKKDAFQIEHEFKDQELESFAKEIRKELKRDLTKRIANESGCTNNFEYETLVLINNILQNENCIAAIQGTFRMSGLFAKNENGSRHISFNAVDTHKILDSMRVYTMFPQMPDPLPLPCTSAEDLRKEIDSRKETMKKTGRNMHQDKYGRIYTHISTSNVSNTIHGVYFPVDCSELPNIDKIPAYNLFGTKAIEKEWVSLRNLGILENAETICTRDAKSTFISSAIVRQLVRDGVIET</sequence>